<sequence length="56" mass="6226">MPPGRRGGKVWAYAALIFDKNPEKNLQQLNAMYEANPRILEDVHRAVQGGSGEAFL</sequence>
<proteinExistence type="predicted"/>
<organism evidence="1 2">
    <name type="scientific">Symbiodinium natans</name>
    <dbReference type="NCBI Taxonomy" id="878477"/>
    <lineage>
        <taxon>Eukaryota</taxon>
        <taxon>Sar</taxon>
        <taxon>Alveolata</taxon>
        <taxon>Dinophyceae</taxon>
        <taxon>Suessiales</taxon>
        <taxon>Symbiodiniaceae</taxon>
        <taxon>Symbiodinium</taxon>
    </lineage>
</organism>
<name>A0A812MRZ8_9DINO</name>
<dbReference type="AlphaFoldDB" id="A0A812MRZ8"/>
<dbReference type="Proteomes" id="UP000604046">
    <property type="component" value="Unassembled WGS sequence"/>
</dbReference>
<evidence type="ECO:0000313" key="2">
    <source>
        <dbReference type="Proteomes" id="UP000604046"/>
    </source>
</evidence>
<comment type="caution">
    <text evidence="1">The sequence shown here is derived from an EMBL/GenBank/DDBJ whole genome shotgun (WGS) entry which is preliminary data.</text>
</comment>
<gene>
    <name evidence="1" type="ORF">SNAT2548_LOCUS14469</name>
</gene>
<dbReference type="EMBL" id="CAJNDS010001691">
    <property type="protein sequence ID" value="CAE7272722.1"/>
    <property type="molecule type" value="Genomic_DNA"/>
</dbReference>
<reference evidence="1" key="1">
    <citation type="submission" date="2021-02" db="EMBL/GenBank/DDBJ databases">
        <authorList>
            <person name="Dougan E. K."/>
            <person name="Rhodes N."/>
            <person name="Thang M."/>
            <person name="Chan C."/>
        </authorList>
    </citation>
    <scope>NUCLEOTIDE SEQUENCE</scope>
</reference>
<keyword evidence="2" id="KW-1185">Reference proteome</keyword>
<dbReference type="OrthoDB" id="413592at2759"/>
<protein>
    <submittedName>
        <fullName evidence="1">Uncharacterized protein</fullName>
    </submittedName>
</protein>
<accession>A0A812MRZ8</accession>
<evidence type="ECO:0000313" key="1">
    <source>
        <dbReference type="EMBL" id="CAE7272722.1"/>
    </source>
</evidence>